<organism evidence="14 15">
    <name type="scientific">Alcanivorax quisquiliarum</name>
    <dbReference type="NCBI Taxonomy" id="2933565"/>
    <lineage>
        <taxon>Bacteria</taxon>
        <taxon>Pseudomonadati</taxon>
        <taxon>Pseudomonadota</taxon>
        <taxon>Gammaproteobacteria</taxon>
        <taxon>Oceanospirillales</taxon>
        <taxon>Alcanivoracaceae</taxon>
        <taxon>Alcanivorax</taxon>
    </lineage>
</organism>
<keyword evidence="4 12" id="KW-0963">Cytoplasm</keyword>
<evidence type="ECO:0000256" key="1">
    <source>
        <dbReference type="ARBA" id="ARBA00004496"/>
    </source>
</evidence>
<evidence type="ECO:0000256" key="4">
    <source>
        <dbReference type="ARBA" id="ARBA00022490"/>
    </source>
</evidence>
<dbReference type="NCBIfam" id="TIGR00414">
    <property type="entry name" value="serS"/>
    <property type="match status" value="1"/>
</dbReference>
<keyword evidence="15" id="KW-1185">Reference proteome</keyword>
<comment type="pathway">
    <text evidence="2 12">Aminoacyl-tRNA biosynthesis; selenocysteinyl-tRNA(Sec) biosynthesis; L-seryl-tRNA(Sec) from L-serine and tRNA(Sec): step 1/1.</text>
</comment>
<comment type="caution">
    <text evidence="12">Lacks conserved residue(s) required for the propagation of feature annotation.</text>
</comment>
<comment type="similarity">
    <text evidence="3 12">Belongs to the class-II aminoacyl-tRNA synthetase family. Type-1 seryl-tRNA synthetase subfamily.</text>
</comment>
<keyword evidence="6 12" id="KW-0547">Nucleotide-binding</keyword>
<dbReference type="Proteomes" id="UP001165524">
    <property type="component" value="Unassembled WGS sequence"/>
</dbReference>
<dbReference type="InterPro" id="IPR010978">
    <property type="entry name" value="tRNA-bd_arm"/>
</dbReference>
<dbReference type="SUPFAM" id="SSF46589">
    <property type="entry name" value="tRNA-binding arm"/>
    <property type="match status" value="1"/>
</dbReference>
<protein>
    <recommendedName>
        <fullName evidence="12">Serine--tRNA ligase</fullName>
        <ecNumber evidence="12">6.1.1.11</ecNumber>
    </recommendedName>
    <alternativeName>
        <fullName evidence="12">Seryl-tRNA synthetase</fullName>
        <shortName evidence="12">SerRS</shortName>
    </alternativeName>
    <alternativeName>
        <fullName evidence="12">Seryl-tRNA(Ser/Sec) synthetase</fullName>
    </alternativeName>
</protein>
<evidence type="ECO:0000256" key="3">
    <source>
        <dbReference type="ARBA" id="ARBA00010728"/>
    </source>
</evidence>
<keyword evidence="5 12" id="KW-0436">Ligase</keyword>
<evidence type="ECO:0000256" key="2">
    <source>
        <dbReference type="ARBA" id="ARBA00005045"/>
    </source>
</evidence>
<comment type="subcellular location">
    <subcellularLocation>
        <location evidence="1 12">Cytoplasm</location>
    </subcellularLocation>
</comment>
<feature type="binding site" evidence="12">
    <location>
        <begin position="268"/>
        <end position="270"/>
    </location>
    <ligand>
        <name>ATP</name>
        <dbReference type="ChEBI" id="CHEBI:30616"/>
    </ligand>
</feature>
<accession>A0ABT0E3B1</accession>
<comment type="caution">
    <text evidence="14">The sequence shown here is derived from an EMBL/GenBank/DDBJ whole genome shotgun (WGS) entry which is preliminary data.</text>
</comment>
<comment type="domain">
    <text evidence="12">Consists of two distinct domains, a catalytic core and a N-terminal extension that is involved in tRNA binding.</text>
</comment>
<dbReference type="GO" id="GO:0004828">
    <property type="term" value="F:serine-tRNA ligase activity"/>
    <property type="evidence" value="ECO:0007669"/>
    <property type="project" value="UniProtKB-EC"/>
</dbReference>
<keyword evidence="7 12" id="KW-0067">ATP-binding</keyword>
<evidence type="ECO:0000256" key="7">
    <source>
        <dbReference type="ARBA" id="ARBA00022840"/>
    </source>
</evidence>
<keyword evidence="9 12" id="KW-0030">Aminoacyl-tRNA synthetase</keyword>
<evidence type="ECO:0000256" key="5">
    <source>
        <dbReference type="ARBA" id="ARBA00022598"/>
    </source>
</evidence>
<dbReference type="EMBL" id="JALKII010000001">
    <property type="protein sequence ID" value="MCK0536299.1"/>
    <property type="molecule type" value="Genomic_DNA"/>
</dbReference>
<dbReference type="InterPro" id="IPR045864">
    <property type="entry name" value="aa-tRNA-synth_II/BPL/LPL"/>
</dbReference>
<feature type="binding site" evidence="12">
    <location>
        <position position="291"/>
    </location>
    <ligand>
        <name>L-serine</name>
        <dbReference type="ChEBI" id="CHEBI:33384"/>
    </ligand>
</feature>
<dbReference type="HAMAP" id="MF_00176">
    <property type="entry name" value="Ser_tRNA_synth_type1"/>
    <property type="match status" value="1"/>
</dbReference>
<dbReference type="Gene3D" id="1.10.287.40">
    <property type="entry name" value="Serine-tRNA synthetase, tRNA binding domain"/>
    <property type="match status" value="1"/>
</dbReference>
<evidence type="ECO:0000256" key="11">
    <source>
        <dbReference type="ARBA" id="ARBA00048823"/>
    </source>
</evidence>
<name>A0ABT0E3B1_9GAMM</name>
<dbReference type="InterPro" id="IPR002317">
    <property type="entry name" value="Ser-tRNA-ligase_type_1"/>
</dbReference>
<evidence type="ECO:0000256" key="8">
    <source>
        <dbReference type="ARBA" id="ARBA00022917"/>
    </source>
</evidence>
<dbReference type="InterPro" id="IPR015866">
    <property type="entry name" value="Ser-tRNA-synth_1_N"/>
</dbReference>
<sequence>MLDIRELRKAGEEIKARLALRGFELDLAAFEALDAERKSADVRSQELQASRKQASRQIGELVQAGKSVDDAKAQVAETLVQIDAELDREVQRAQAIQEQLREFLSGIPNIPHEDVPPGKDEQDNIEVRRWGTPRELGFAPRDHVDLGAGLRDGTLDFERAAKLSGARFAVMTGSLARLHRALIDFMLDTHTREHGYLETYVPYMVGPEALYGTGQLPKFADDLFRLEGERELYLIPTAEVPVTNLFADEILEAAELPQKRVCHTPCFRSEAGSHGRDTRGMIRQHQFEKVELVQLVPPTESDAALEALTGHAEHILQLLELPYRVVTLCGGDMGFSAAKTYDIEVWIPSQNTYREISSCSNFRDFQARRMQARWRNPETGKPELVHTLNGSGLAVGRTLVALLENGQNEDGSINIPSALRPYLRGAERLGG</sequence>
<feature type="binding site" evidence="12">
    <location>
        <position position="391"/>
    </location>
    <ligand>
        <name>L-serine</name>
        <dbReference type="ChEBI" id="CHEBI:33384"/>
    </ligand>
</feature>
<dbReference type="InterPro" id="IPR042103">
    <property type="entry name" value="SerRS_1_N_sf"/>
</dbReference>
<dbReference type="PROSITE" id="PS50862">
    <property type="entry name" value="AA_TRNA_LIGASE_II"/>
    <property type="match status" value="1"/>
</dbReference>
<dbReference type="InterPro" id="IPR006195">
    <property type="entry name" value="aa-tRNA-synth_II"/>
</dbReference>
<keyword evidence="8 12" id="KW-0648">Protein biosynthesis</keyword>
<evidence type="ECO:0000313" key="15">
    <source>
        <dbReference type="Proteomes" id="UP001165524"/>
    </source>
</evidence>
<dbReference type="RefSeq" id="WP_246947381.1">
    <property type="nucleotide sequence ID" value="NZ_JALKII010000001.1"/>
</dbReference>
<dbReference type="PANTHER" id="PTHR43697:SF1">
    <property type="entry name" value="SERINE--TRNA LIGASE"/>
    <property type="match status" value="1"/>
</dbReference>
<comment type="catalytic activity">
    <reaction evidence="11 12">
        <text>tRNA(Ser) + L-serine + ATP = L-seryl-tRNA(Ser) + AMP + diphosphate + H(+)</text>
        <dbReference type="Rhea" id="RHEA:12292"/>
        <dbReference type="Rhea" id="RHEA-COMP:9669"/>
        <dbReference type="Rhea" id="RHEA-COMP:9703"/>
        <dbReference type="ChEBI" id="CHEBI:15378"/>
        <dbReference type="ChEBI" id="CHEBI:30616"/>
        <dbReference type="ChEBI" id="CHEBI:33019"/>
        <dbReference type="ChEBI" id="CHEBI:33384"/>
        <dbReference type="ChEBI" id="CHEBI:78442"/>
        <dbReference type="ChEBI" id="CHEBI:78533"/>
        <dbReference type="ChEBI" id="CHEBI:456215"/>
        <dbReference type="EC" id="6.1.1.11"/>
    </reaction>
</comment>
<comment type="subunit">
    <text evidence="12">Homodimer. The tRNA molecule binds across the dimer.</text>
</comment>
<evidence type="ECO:0000256" key="9">
    <source>
        <dbReference type="ARBA" id="ARBA00023146"/>
    </source>
</evidence>
<feature type="binding site" evidence="12">
    <location>
        <begin position="355"/>
        <end position="358"/>
    </location>
    <ligand>
        <name>ATP</name>
        <dbReference type="ChEBI" id="CHEBI:30616"/>
    </ligand>
</feature>
<dbReference type="PIRSF" id="PIRSF001529">
    <property type="entry name" value="Ser-tRNA-synth_IIa"/>
    <property type="match status" value="1"/>
</dbReference>
<dbReference type="InterPro" id="IPR002314">
    <property type="entry name" value="aa-tRNA-synt_IIb"/>
</dbReference>
<dbReference type="EC" id="6.1.1.11" evidence="12"/>
<dbReference type="Pfam" id="PF00587">
    <property type="entry name" value="tRNA-synt_2b"/>
    <property type="match status" value="1"/>
</dbReference>
<dbReference type="SUPFAM" id="SSF55681">
    <property type="entry name" value="Class II aaRS and biotin synthetases"/>
    <property type="match status" value="1"/>
</dbReference>
<dbReference type="Gene3D" id="3.30.930.10">
    <property type="entry name" value="Bira Bifunctional Protein, Domain 2"/>
    <property type="match status" value="1"/>
</dbReference>
<dbReference type="PRINTS" id="PR00981">
    <property type="entry name" value="TRNASYNTHSER"/>
</dbReference>
<evidence type="ECO:0000256" key="12">
    <source>
        <dbReference type="HAMAP-Rule" id="MF_00176"/>
    </source>
</evidence>
<proteinExistence type="inferred from homology"/>
<evidence type="ECO:0000313" key="14">
    <source>
        <dbReference type="EMBL" id="MCK0536299.1"/>
    </source>
</evidence>
<dbReference type="Pfam" id="PF02403">
    <property type="entry name" value="Seryl_tRNA_N"/>
    <property type="match status" value="1"/>
</dbReference>
<dbReference type="InterPro" id="IPR033729">
    <property type="entry name" value="SerRS_core"/>
</dbReference>
<evidence type="ECO:0000256" key="10">
    <source>
        <dbReference type="ARBA" id="ARBA00047929"/>
    </source>
</evidence>
<gene>
    <name evidence="12 14" type="primary">serS</name>
    <name evidence="14" type="ORF">MU846_01075</name>
</gene>
<dbReference type="CDD" id="cd00770">
    <property type="entry name" value="SerRS_core"/>
    <property type="match status" value="1"/>
</dbReference>
<evidence type="ECO:0000259" key="13">
    <source>
        <dbReference type="PROSITE" id="PS50862"/>
    </source>
</evidence>
<reference evidence="14" key="1">
    <citation type="submission" date="2022-04" db="EMBL/GenBank/DDBJ databases">
        <title>Alcanivorax sp. CY1518 draft genome sequence.</title>
        <authorList>
            <person name="Zhao G."/>
            <person name="An M."/>
        </authorList>
    </citation>
    <scope>NUCLEOTIDE SEQUENCE</scope>
    <source>
        <strain evidence="14">CY1518</strain>
    </source>
</reference>
<comment type="function">
    <text evidence="12">Catalyzes the attachment of serine to tRNA(Ser). Is also able to aminoacylate tRNA(Sec) with serine, to form the misacylated tRNA L-seryl-tRNA(Sec), which will be further converted into selenocysteinyl-tRNA(Sec).</text>
</comment>
<evidence type="ECO:0000256" key="6">
    <source>
        <dbReference type="ARBA" id="ARBA00022741"/>
    </source>
</evidence>
<dbReference type="PANTHER" id="PTHR43697">
    <property type="entry name" value="SERYL-TRNA SYNTHETASE"/>
    <property type="match status" value="1"/>
</dbReference>
<feature type="domain" description="Aminoacyl-transfer RNA synthetases class-II family profile" evidence="13">
    <location>
        <begin position="177"/>
        <end position="416"/>
    </location>
</feature>
<comment type="catalytic activity">
    <reaction evidence="10 12">
        <text>tRNA(Sec) + L-serine + ATP = L-seryl-tRNA(Sec) + AMP + diphosphate + H(+)</text>
        <dbReference type="Rhea" id="RHEA:42580"/>
        <dbReference type="Rhea" id="RHEA-COMP:9742"/>
        <dbReference type="Rhea" id="RHEA-COMP:10128"/>
        <dbReference type="ChEBI" id="CHEBI:15378"/>
        <dbReference type="ChEBI" id="CHEBI:30616"/>
        <dbReference type="ChEBI" id="CHEBI:33019"/>
        <dbReference type="ChEBI" id="CHEBI:33384"/>
        <dbReference type="ChEBI" id="CHEBI:78442"/>
        <dbReference type="ChEBI" id="CHEBI:78533"/>
        <dbReference type="ChEBI" id="CHEBI:456215"/>
        <dbReference type="EC" id="6.1.1.11"/>
    </reaction>
</comment>
<feature type="binding site" evidence="12">
    <location>
        <begin position="237"/>
        <end position="239"/>
    </location>
    <ligand>
        <name>L-serine</name>
        <dbReference type="ChEBI" id="CHEBI:33384"/>
    </ligand>
</feature>